<dbReference type="KEGG" id="aca:ACP_2366"/>
<accession>C1F165</accession>
<dbReference type="eggNOG" id="COG4695">
    <property type="taxonomic scope" value="Bacteria"/>
</dbReference>
<dbReference type="EMBL" id="CP001472">
    <property type="protein sequence ID" value="ACO31475.1"/>
    <property type="molecule type" value="Genomic_DNA"/>
</dbReference>
<gene>
    <name evidence="2" type="ordered locus">ACP_2366</name>
</gene>
<dbReference type="Proteomes" id="UP000002207">
    <property type="component" value="Chromosome"/>
</dbReference>
<protein>
    <submittedName>
        <fullName evidence="2">Putative bacteriophage portal protein</fullName>
    </submittedName>
</protein>
<proteinExistence type="predicted"/>
<feature type="region of interest" description="Disordered" evidence="1">
    <location>
        <begin position="432"/>
        <end position="464"/>
    </location>
</feature>
<dbReference type="OrthoDB" id="9134461at2"/>
<evidence type="ECO:0000313" key="3">
    <source>
        <dbReference type="Proteomes" id="UP000002207"/>
    </source>
</evidence>
<dbReference type="InParanoid" id="C1F165"/>
<dbReference type="HOGENOM" id="CLU_051177_0_0_0"/>
<reference evidence="2 3" key="1">
    <citation type="journal article" date="2009" name="Appl. Environ. Microbiol.">
        <title>Three genomes from the phylum Acidobacteria provide insight into the lifestyles of these microorganisms in soils.</title>
        <authorList>
            <person name="Ward N.L."/>
            <person name="Challacombe J.F."/>
            <person name="Janssen P.H."/>
            <person name="Henrissat B."/>
            <person name="Coutinho P.M."/>
            <person name="Wu M."/>
            <person name="Xie G."/>
            <person name="Haft D.H."/>
            <person name="Sait M."/>
            <person name="Badger J."/>
            <person name="Barabote R.D."/>
            <person name="Bradley B."/>
            <person name="Brettin T.S."/>
            <person name="Brinkac L.M."/>
            <person name="Bruce D."/>
            <person name="Creasy T."/>
            <person name="Daugherty S.C."/>
            <person name="Davidsen T.M."/>
            <person name="DeBoy R.T."/>
            <person name="Detter J.C."/>
            <person name="Dodson R.J."/>
            <person name="Durkin A.S."/>
            <person name="Ganapathy A."/>
            <person name="Gwinn-Giglio M."/>
            <person name="Han C.S."/>
            <person name="Khouri H."/>
            <person name="Kiss H."/>
            <person name="Kothari S.P."/>
            <person name="Madupu R."/>
            <person name="Nelson K.E."/>
            <person name="Nelson W.C."/>
            <person name="Paulsen I."/>
            <person name="Penn K."/>
            <person name="Ren Q."/>
            <person name="Rosovitz M.J."/>
            <person name="Selengut J.D."/>
            <person name="Shrivastava S."/>
            <person name="Sullivan S.A."/>
            <person name="Tapia R."/>
            <person name="Thompson L.S."/>
            <person name="Watkins K.L."/>
            <person name="Yang Q."/>
            <person name="Yu C."/>
            <person name="Zafar N."/>
            <person name="Zhou L."/>
            <person name="Kuske C.R."/>
        </authorList>
    </citation>
    <scope>NUCLEOTIDE SEQUENCE [LARGE SCALE GENOMIC DNA]</scope>
    <source>
        <strain evidence="3">ATCC 51196 / DSM 11244 / BCRC 80197 / JCM 7670 / NBRC 15755 / NCIMB 13165 / 161</strain>
    </source>
</reference>
<dbReference type="AlphaFoldDB" id="C1F165"/>
<evidence type="ECO:0000313" key="2">
    <source>
        <dbReference type="EMBL" id="ACO31475.1"/>
    </source>
</evidence>
<evidence type="ECO:0000256" key="1">
    <source>
        <dbReference type="SAM" id="MobiDB-lite"/>
    </source>
</evidence>
<dbReference type="Pfam" id="PF04860">
    <property type="entry name" value="Phage_portal"/>
    <property type="match status" value="1"/>
</dbReference>
<dbReference type="STRING" id="240015.ACP_2366"/>
<name>C1F165_ACIC5</name>
<feature type="compositionally biased region" description="Low complexity" evidence="1">
    <location>
        <begin position="437"/>
        <end position="452"/>
    </location>
</feature>
<keyword evidence="3" id="KW-1185">Reference proteome</keyword>
<dbReference type="InterPro" id="IPR006944">
    <property type="entry name" value="Phage/GTA_portal"/>
</dbReference>
<organism evidence="2 3">
    <name type="scientific">Acidobacterium capsulatum (strain ATCC 51196 / DSM 11244 / BCRC 80197 / JCM 7670 / NBRC 15755 / NCIMB 13165 / 161)</name>
    <dbReference type="NCBI Taxonomy" id="240015"/>
    <lineage>
        <taxon>Bacteria</taxon>
        <taxon>Pseudomonadati</taxon>
        <taxon>Acidobacteriota</taxon>
        <taxon>Terriglobia</taxon>
        <taxon>Terriglobales</taxon>
        <taxon>Acidobacteriaceae</taxon>
        <taxon>Acidobacterium</taxon>
    </lineage>
</organism>
<sequence length="464" mass="51642">MRLVQQQRRLAGNGGPFCFSTTEGAAAVNLRQTFQQARQLLAGGQKPSEPASAERKTLALPTILAPYQIPSRAMPKPTPDNLRRFAETPVVRRAINIIKDRVASLDWQIRLKRDYTEEQVGYVRRKQRALRYALEHPNPSDSFRTLLEQVLEDALVGGYGAIEMETTDDPERPFHLWPVDGASIQIDPKWDGNPSSIRYAQNTGMPSSGSLVKLRDDELIYLRTNPRSYTPFGLGPLEVAFESVNSFLGAHRYAGKLASNAVVQYALWVNDSTPAQQERLIRWWQDEIEGTGRVPLLSTPEKPEVLRFAAGTDADMRMNWQEFLIRMIANAFSLPPVLLGLEQDVNRATAAELMDEAFHSAIVPMARLVAEHITRDLFAKRLGWPEFEFVFNQLDATDEMQQMEVQTALLAAGVLTVNEVRAMRGLAPLRAEETGTGAKHSSAGVHAASGSAETEEVPPLAKND</sequence>